<name>A0A839ZDR3_9HYPH</name>
<proteinExistence type="predicted"/>
<sequence>MINAILSQRINEYISKQTAHQRSHRTSLNYLLRIRLWCIAEGGNRSISTRDAPRGVENDGFLPLPKHSGGRRDLDRLPLPTRSRARSGSWRHLSRNNAGAGRGYCVQAARAKCRRRLFLCLDEIKPSLADDRNRNTTIIPTRIAGKAKPSLRAATKMGDESHPAHLRVKGMQSQVFVRADPRAAPREPHPVPRRLEVSPWRANRVA</sequence>
<feature type="region of interest" description="Disordered" evidence="1">
    <location>
        <begin position="48"/>
        <end position="93"/>
    </location>
</feature>
<feature type="region of interest" description="Disordered" evidence="1">
    <location>
        <begin position="180"/>
        <end position="206"/>
    </location>
</feature>
<organism evidence="2 3">
    <name type="scientific">Ancylobacter tetraedralis</name>
    <dbReference type="NCBI Taxonomy" id="217068"/>
    <lineage>
        <taxon>Bacteria</taxon>
        <taxon>Pseudomonadati</taxon>
        <taxon>Pseudomonadota</taxon>
        <taxon>Alphaproteobacteria</taxon>
        <taxon>Hyphomicrobiales</taxon>
        <taxon>Xanthobacteraceae</taxon>
        <taxon>Ancylobacter</taxon>
    </lineage>
</organism>
<protein>
    <submittedName>
        <fullName evidence="2">Uncharacterized protein</fullName>
    </submittedName>
</protein>
<comment type="caution">
    <text evidence="2">The sequence shown here is derived from an EMBL/GenBank/DDBJ whole genome shotgun (WGS) entry which is preliminary data.</text>
</comment>
<dbReference type="EMBL" id="JACICD010000007">
    <property type="protein sequence ID" value="MBB3772884.1"/>
    <property type="molecule type" value="Genomic_DNA"/>
</dbReference>
<evidence type="ECO:0000256" key="1">
    <source>
        <dbReference type="SAM" id="MobiDB-lite"/>
    </source>
</evidence>
<gene>
    <name evidence="2" type="ORF">FHS55_003509</name>
</gene>
<reference evidence="2 3" key="1">
    <citation type="submission" date="2020-08" db="EMBL/GenBank/DDBJ databases">
        <title>Genomic Encyclopedia of Type Strains, Phase IV (KMG-IV): sequencing the most valuable type-strain genomes for metagenomic binning, comparative biology and taxonomic classification.</title>
        <authorList>
            <person name="Goeker M."/>
        </authorList>
    </citation>
    <scope>NUCLEOTIDE SEQUENCE [LARGE SCALE GENOMIC DNA]</scope>
    <source>
        <strain evidence="2 3">DSM 5895</strain>
    </source>
</reference>
<evidence type="ECO:0000313" key="3">
    <source>
        <dbReference type="Proteomes" id="UP000533469"/>
    </source>
</evidence>
<dbReference type="Proteomes" id="UP000533469">
    <property type="component" value="Unassembled WGS sequence"/>
</dbReference>
<accession>A0A839ZDR3</accession>
<evidence type="ECO:0000313" key="2">
    <source>
        <dbReference type="EMBL" id="MBB3772884.1"/>
    </source>
</evidence>
<dbReference type="AlphaFoldDB" id="A0A839ZDR3"/>
<feature type="compositionally biased region" description="Basic and acidic residues" evidence="1">
    <location>
        <begin position="180"/>
        <end position="196"/>
    </location>
</feature>
<keyword evidence="3" id="KW-1185">Reference proteome</keyword>